<reference evidence="2 3" key="1">
    <citation type="submission" date="2018-06" db="EMBL/GenBank/DDBJ databases">
        <authorList>
            <consortium name="Pathogen Informatics"/>
            <person name="Doyle S."/>
        </authorList>
    </citation>
    <scope>NUCLEOTIDE SEQUENCE [LARGE SCALE GENOMIC DNA]</scope>
    <source>
        <strain evidence="2 3">NCTC4524</strain>
    </source>
</reference>
<evidence type="ECO:0000313" key="2">
    <source>
        <dbReference type="EMBL" id="STZ55297.1"/>
    </source>
</evidence>
<dbReference type="AlphaFoldDB" id="A0A378T547"/>
<accession>A0A378T547</accession>
<dbReference type="STRING" id="1796.ABW05_05635"/>
<proteinExistence type="predicted"/>
<evidence type="ECO:0000313" key="3">
    <source>
        <dbReference type="Proteomes" id="UP000254945"/>
    </source>
</evidence>
<dbReference type="Proteomes" id="UP000254945">
    <property type="component" value="Unassembled WGS sequence"/>
</dbReference>
<dbReference type="EMBL" id="UGQQ01000001">
    <property type="protein sequence ID" value="STZ55297.1"/>
    <property type="molecule type" value="Genomic_DNA"/>
</dbReference>
<gene>
    <name evidence="2" type="ORF">NCTC4524_02942</name>
</gene>
<feature type="region of interest" description="Disordered" evidence="1">
    <location>
        <begin position="12"/>
        <end position="36"/>
    </location>
</feature>
<name>A0A378T547_9MYCO</name>
<feature type="compositionally biased region" description="Low complexity" evidence="1">
    <location>
        <begin position="14"/>
        <end position="29"/>
    </location>
</feature>
<sequence length="135" mass="14455">MVGAVLIFALGGDSKSSSRTSAGSSSSSETSEEQEVREFLETVMADKGDFKDALPYFCQADQDLFEKVGGLDAIDIPHDNTSADETAQIDKITVNGDKATVDLSTSRGAAKFYLRKEDGSWKICMTDSPGMPSMP</sequence>
<evidence type="ECO:0000256" key="1">
    <source>
        <dbReference type="SAM" id="MobiDB-lite"/>
    </source>
</evidence>
<protein>
    <submittedName>
        <fullName evidence="2">Lumazine-binding domain</fullName>
    </submittedName>
</protein>
<organism evidence="2 3">
    <name type="scientific">Mycolicibacterium senegalense</name>
    <dbReference type="NCBI Taxonomy" id="1796"/>
    <lineage>
        <taxon>Bacteria</taxon>
        <taxon>Bacillati</taxon>
        <taxon>Actinomycetota</taxon>
        <taxon>Actinomycetes</taxon>
        <taxon>Mycobacteriales</taxon>
        <taxon>Mycobacteriaceae</taxon>
        <taxon>Mycolicibacterium</taxon>
    </lineage>
</organism>